<dbReference type="AlphaFoldDB" id="A0A5N6GJ42"/>
<reference evidence="1" key="1">
    <citation type="submission" date="2019-04" db="EMBL/GenBank/DDBJ databases">
        <title>Friends and foes A comparative genomics study of 23 Aspergillus species from section Flavi.</title>
        <authorList>
            <consortium name="DOE Joint Genome Institute"/>
            <person name="Kjaerbolling I."/>
            <person name="Vesth T."/>
            <person name="Frisvad J.C."/>
            <person name="Nybo J.L."/>
            <person name="Theobald S."/>
            <person name="Kildgaard S."/>
            <person name="Isbrandt T."/>
            <person name="Kuo A."/>
            <person name="Sato A."/>
            <person name="Lyhne E.K."/>
            <person name="Kogle M.E."/>
            <person name="Wiebenga A."/>
            <person name="Kun R.S."/>
            <person name="Lubbers R.J."/>
            <person name="Makela M.R."/>
            <person name="Barry K."/>
            <person name="Chovatia M."/>
            <person name="Clum A."/>
            <person name="Daum C."/>
            <person name="Haridas S."/>
            <person name="He G."/>
            <person name="LaButti K."/>
            <person name="Lipzen A."/>
            <person name="Mondo S."/>
            <person name="Riley R."/>
            <person name="Salamov A."/>
            <person name="Simmons B.A."/>
            <person name="Magnuson J.K."/>
            <person name="Henrissat B."/>
            <person name="Mortensen U.H."/>
            <person name="Larsen T.O."/>
            <person name="Devries R.P."/>
            <person name="Grigoriev I.V."/>
            <person name="Machida M."/>
            <person name="Baker S.E."/>
            <person name="Andersen M.R."/>
        </authorList>
    </citation>
    <scope>NUCLEOTIDE SEQUENCE [LARGE SCALE GENOMIC DNA]</scope>
    <source>
        <strain evidence="1">CBS 121.62</strain>
    </source>
</reference>
<sequence>MEFSTTQRGNGDATTSSHLPMITVNHITHSNPIQSGTRVYKYCHYGGSPLLLHQAWNPGAMDYMARHG</sequence>
<name>A0A5N6GJ42_ASPFL</name>
<evidence type="ECO:0000313" key="1">
    <source>
        <dbReference type="EMBL" id="KAB8241219.1"/>
    </source>
</evidence>
<gene>
    <name evidence="1" type="ORF">BDV35DRAFT_385112</name>
</gene>
<accession>A0A5N6GJ42</accession>
<organism evidence="1">
    <name type="scientific">Aspergillus flavus</name>
    <dbReference type="NCBI Taxonomy" id="5059"/>
    <lineage>
        <taxon>Eukaryota</taxon>
        <taxon>Fungi</taxon>
        <taxon>Dikarya</taxon>
        <taxon>Ascomycota</taxon>
        <taxon>Pezizomycotina</taxon>
        <taxon>Eurotiomycetes</taxon>
        <taxon>Eurotiomycetidae</taxon>
        <taxon>Eurotiales</taxon>
        <taxon>Aspergillaceae</taxon>
        <taxon>Aspergillus</taxon>
        <taxon>Aspergillus subgen. Circumdati</taxon>
    </lineage>
</organism>
<protein>
    <submittedName>
        <fullName evidence="1">Uncharacterized protein</fullName>
    </submittedName>
</protein>
<proteinExistence type="predicted"/>
<dbReference type="Proteomes" id="UP000325434">
    <property type="component" value="Unassembled WGS sequence"/>
</dbReference>
<dbReference type="EMBL" id="ML734698">
    <property type="protein sequence ID" value="KAB8241219.1"/>
    <property type="molecule type" value="Genomic_DNA"/>
</dbReference>